<evidence type="ECO:0000313" key="1">
    <source>
        <dbReference type="EMBL" id="KAK4706967.1"/>
    </source>
</evidence>
<evidence type="ECO:0000313" key="2">
    <source>
        <dbReference type="Proteomes" id="UP001311915"/>
    </source>
</evidence>
<keyword evidence="2" id="KW-1185">Reference proteome</keyword>
<sequence>MVTEKVDEEIKEEGANVDTNNLVEGEHSTMVFFVSSPTFLAKVPFDTSFISSPSKPTHSFPLLPMKNFNVLSLIVENHEEEIIRKSKA</sequence>
<name>A0AAV9K168_9SOLN</name>
<dbReference type="Proteomes" id="UP001311915">
    <property type="component" value="Unassembled WGS sequence"/>
</dbReference>
<comment type="caution">
    <text evidence="1">The sequence shown here is derived from an EMBL/GenBank/DDBJ whole genome shotgun (WGS) entry which is preliminary data.</text>
</comment>
<gene>
    <name evidence="1" type="ORF">R3W88_033477</name>
</gene>
<proteinExistence type="predicted"/>
<reference evidence="1 2" key="1">
    <citation type="submission" date="2023-10" db="EMBL/GenBank/DDBJ databases">
        <title>Genome-Wide Identification Analysis in wild type Solanum Pinnatisectum Reveals Some Genes Defensing Phytophthora Infestans.</title>
        <authorList>
            <person name="Sun C."/>
        </authorList>
    </citation>
    <scope>NUCLEOTIDE SEQUENCE [LARGE SCALE GENOMIC DNA]</scope>
    <source>
        <strain evidence="1">LQN</strain>
        <tissue evidence="1">Leaf</tissue>
    </source>
</reference>
<organism evidence="1 2">
    <name type="scientific">Solanum pinnatisectum</name>
    <name type="common">tansyleaf nightshade</name>
    <dbReference type="NCBI Taxonomy" id="50273"/>
    <lineage>
        <taxon>Eukaryota</taxon>
        <taxon>Viridiplantae</taxon>
        <taxon>Streptophyta</taxon>
        <taxon>Embryophyta</taxon>
        <taxon>Tracheophyta</taxon>
        <taxon>Spermatophyta</taxon>
        <taxon>Magnoliopsida</taxon>
        <taxon>eudicotyledons</taxon>
        <taxon>Gunneridae</taxon>
        <taxon>Pentapetalae</taxon>
        <taxon>asterids</taxon>
        <taxon>lamiids</taxon>
        <taxon>Solanales</taxon>
        <taxon>Solanaceae</taxon>
        <taxon>Solanoideae</taxon>
        <taxon>Solaneae</taxon>
        <taxon>Solanum</taxon>
    </lineage>
</organism>
<accession>A0AAV9K168</accession>
<protein>
    <submittedName>
        <fullName evidence="1">Uncharacterized protein</fullName>
    </submittedName>
</protein>
<dbReference type="EMBL" id="JAWPEI010000036">
    <property type="protein sequence ID" value="KAK4706967.1"/>
    <property type="molecule type" value="Genomic_DNA"/>
</dbReference>
<dbReference type="AlphaFoldDB" id="A0AAV9K168"/>